<evidence type="ECO:0000256" key="1">
    <source>
        <dbReference type="SAM" id="MobiDB-lite"/>
    </source>
</evidence>
<sequence>MARITKAEALKIAKKLEAVIKPGGAHDLAQIHHEGKRIAQFGIRRGSNQDAPHEYIAGQINLSKPECDKMARCLVSRDDWIAQMKAKGHIADDPPAAEPPPSQPEPPQKSPRRRRKPR</sequence>
<accession>A0ABT6FJQ5</accession>
<dbReference type="EMBL" id="JARRAG010000002">
    <property type="protein sequence ID" value="MDG3007774.1"/>
    <property type="molecule type" value="Genomic_DNA"/>
</dbReference>
<feature type="compositionally biased region" description="Pro residues" evidence="1">
    <location>
        <begin position="96"/>
        <end position="109"/>
    </location>
</feature>
<evidence type="ECO:0000313" key="3">
    <source>
        <dbReference type="Proteomes" id="UP001216907"/>
    </source>
</evidence>
<dbReference type="RefSeq" id="WP_277864046.1">
    <property type="nucleotide sequence ID" value="NZ_JARRAG010000002.1"/>
</dbReference>
<protein>
    <submittedName>
        <fullName evidence="2">Uncharacterized protein</fullName>
    </submittedName>
</protein>
<proteinExistence type="predicted"/>
<gene>
    <name evidence="2" type="ORF">PZE19_28765</name>
</gene>
<comment type="caution">
    <text evidence="2">The sequence shown here is derived from an EMBL/GenBank/DDBJ whole genome shotgun (WGS) entry which is preliminary data.</text>
</comment>
<dbReference type="Proteomes" id="UP001216907">
    <property type="component" value="Unassembled WGS sequence"/>
</dbReference>
<organism evidence="2 3">
    <name type="scientific">Paludisphaera mucosa</name>
    <dbReference type="NCBI Taxonomy" id="3030827"/>
    <lineage>
        <taxon>Bacteria</taxon>
        <taxon>Pseudomonadati</taxon>
        <taxon>Planctomycetota</taxon>
        <taxon>Planctomycetia</taxon>
        <taxon>Isosphaerales</taxon>
        <taxon>Isosphaeraceae</taxon>
        <taxon>Paludisphaera</taxon>
    </lineage>
</organism>
<evidence type="ECO:0000313" key="2">
    <source>
        <dbReference type="EMBL" id="MDG3007774.1"/>
    </source>
</evidence>
<feature type="region of interest" description="Disordered" evidence="1">
    <location>
        <begin position="84"/>
        <end position="118"/>
    </location>
</feature>
<reference evidence="2 3" key="1">
    <citation type="submission" date="2023-03" db="EMBL/GenBank/DDBJ databases">
        <title>Paludisphaera mucosa sp. nov. a novel planctomycete from northern fen.</title>
        <authorList>
            <person name="Ivanova A."/>
        </authorList>
    </citation>
    <scope>NUCLEOTIDE SEQUENCE [LARGE SCALE GENOMIC DNA]</scope>
    <source>
        <strain evidence="2 3">Pla2</strain>
    </source>
</reference>
<keyword evidence="3" id="KW-1185">Reference proteome</keyword>
<name>A0ABT6FJQ5_9BACT</name>